<name>A0A2P2QUF8_RHIMU</name>
<accession>A0A2P2QUF8</accession>
<organism evidence="1">
    <name type="scientific">Rhizophora mucronata</name>
    <name type="common">Asiatic mangrove</name>
    <dbReference type="NCBI Taxonomy" id="61149"/>
    <lineage>
        <taxon>Eukaryota</taxon>
        <taxon>Viridiplantae</taxon>
        <taxon>Streptophyta</taxon>
        <taxon>Embryophyta</taxon>
        <taxon>Tracheophyta</taxon>
        <taxon>Spermatophyta</taxon>
        <taxon>Magnoliopsida</taxon>
        <taxon>eudicotyledons</taxon>
        <taxon>Gunneridae</taxon>
        <taxon>Pentapetalae</taxon>
        <taxon>rosids</taxon>
        <taxon>fabids</taxon>
        <taxon>Malpighiales</taxon>
        <taxon>Rhizophoraceae</taxon>
        <taxon>Rhizophora</taxon>
    </lineage>
</organism>
<dbReference type="AlphaFoldDB" id="A0A2P2QUF8"/>
<reference evidence="1" key="1">
    <citation type="submission" date="2018-02" db="EMBL/GenBank/DDBJ databases">
        <title>Rhizophora mucronata_Transcriptome.</title>
        <authorList>
            <person name="Meera S.P."/>
            <person name="Sreeshan A."/>
            <person name="Augustine A."/>
        </authorList>
    </citation>
    <scope>NUCLEOTIDE SEQUENCE</scope>
    <source>
        <tissue evidence="1">Leaf</tissue>
    </source>
</reference>
<proteinExistence type="predicted"/>
<protein>
    <submittedName>
        <fullName evidence="1">Uncharacterized protein</fullName>
    </submittedName>
</protein>
<dbReference type="EMBL" id="GGEC01090165">
    <property type="protein sequence ID" value="MBX70649.1"/>
    <property type="molecule type" value="Transcribed_RNA"/>
</dbReference>
<sequence length="29" mass="3291">MCRKAMSIDVLEIVLPKPELSREGDFLAE</sequence>
<evidence type="ECO:0000313" key="1">
    <source>
        <dbReference type="EMBL" id="MBX70649.1"/>
    </source>
</evidence>